<comment type="subcellular location">
    <subcellularLocation>
        <location evidence="1">Cell membrane</location>
        <topology evidence="1">Multi-pass membrane protein</topology>
    </subcellularLocation>
</comment>
<dbReference type="RefSeq" id="WP_000573143.1">
    <property type="nucleotide sequence ID" value="NZ_JEWH01000086.1"/>
</dbReference>
<evidence type="ECO:0000313" key="7">
    <source>
        <dbReference type="EMBL" id="EXB03552.1"/>
    </source>
</evidence>
<dbReference type="EMBL" id="JEWH01000086">
    <property type="protein sequence ID" value="EXB03552.1"/>
    <property type="molecule type" value="Genomic_DNA"/>
</dbReference>
<evidence type="ECO:0000256" key="3">
    <source>
        <dbReference type="ARBA" id="ARBA00022692"/>
    </source>
</evidence>
<keyword evidence="2" id="KW-1003">Cell membrane</keyword>
<accession>A0A009HH94</accession>
<organism evidence="7 8">
    <name type="scientific">Acinetobacter baumannii (strain 1295743)</name>
    <dbReference type="NCBI Taxonomy" id="1310613"/>
    <lineage>
        <taxon>Bacteria</taxon>
        <taxon>Pseudomonadati</taxon>
        <taxon>Pseudomonadota</taxon>
        <taxon>Gammaproteobacteria</taxon>
        <taxon>Moraxellales</taxon>
        <taxon>Moraxellaceae</taxon>
        <taxon>Acinetobacter</taxon>
        <taxon>Acinetobacter calcoaceticus/baumannii complex</taxon>
    </lineage>
</organism>
<feature type="transmembrane region" description="Helical" evidence="6">
    <location>
        <begin position="138"/>
        <end position="164"/>
    </location>
</feature>
<comment type="caution">
    <text evidence="7">The sequence shown here is derived from an EMBL/GenBank/DDBJ whole genome shotgun (WGS) entry which is preliminary data.</text>
</comment>
<evidence type="ECO:0000256" key="5">
    <source>
        <dbReference type="ARBA" id="ARBA00023136"/>
    </source>
</evidence>
<dbReference type="GeneID" id="92892140"/>
<feature type="transmembrane region" description="Helical" evidence="6">
    <location>
        <begin position="65"/>
        <end position="86"/>
    </location>
</feature>
<dbReference type="GO" id="GO:0006865">
    <property type="term" value="P:amino acid transport"/>
    <property type="evidence" value="ECO:0007669"/>
    <property type="project" value="InterPro"/>
</dbReference>
<evidence type="ECO:0000256" key="1">
    <source>
        <dbReference type="ARBA" id="ARBA00004651"/>
    </source>
</evidence>
<evidence type="ECO:0000256" key="6">
    <source>
        <dbReference type="SAM" id="Phobius"/>
    </source>
</evidence>
<feature type="transmembrane region" description="Helical" evidence="6">
    <location>
        <begin position="176"/>
        <end position="195"/>
    </location>
</feature>
<keyword evidence="3 6" id="KW-0812">Transmembrane</keyword>
<dbReference type="GO" id="GO:0005886">
    <property type="term" value="C:plasma membrane"/>
    <property type="evidence" value="ECO:0007669"/>
    <property type="project" value="UniProtKB-SubCell"/>
</dbReference>
<keyword evidence="5 6" id="KW-0472">Membrane</keyword>
<gene>
    <name evidence="7" type="ORF">J512_3977</name>
</gene>
<dbReference type="Pfam" id="PF01810">
    <property type="entry name" value="LysE"/>
    <property type="match status" value="1"/>
</dbReference>
<evidence type="ECO:0000313" key="8">
    <source>
        <dbReference type="Proteomes" id="UP000020595"/>
    </source>
</evidence>
<dbReference type="PATRIC" id="fig|1310613.3.peg.3805"/>
<keyword evidence="4 6" id="KW-1133">Transmembrane helix</keyword>
<proteinExistence type="predicted"/>
<name>A0A009HH94_ACIB9</name>
<reference evidence="7 8" key="1">
    <citation type="submission" date="2014-02" db="EMBL/GenBank/DDBJ databases">
        <title>Comparative genomics and transcriptomics to identify genetic mechanisms underlying the emergence of carbapenem resistant Acinetobacter baumannii (CRAb).</title>
        <authorList>
            <person name="Harris A.D."/>
            <person name="Johnson K.J."/>
            <person name="George J."/>
            <person name="Shefchek K."/>
            <person name="Daugherty S.C."/>
            <person name="Parankush S."/>
            <person name="Sadzewicz L."/>
            <person name="Tallon L."/>
            <person name="Sengamalay N."/>
            <person name="Hazen T.H."/>
            <person name="Rasko D.A."/>
        </authorList>
    </citation>
    <scope>NUCLEOTIDE SEQUENCE [LARGE SCALE GENOMIC DNA]</scope>
    <source>
        <strain evidence="7 8">1295743</strain>
    </source>
</reference>
<protein>
    <submittedName>
        <fullName evidence="7">Putative membrane protein</fullName>
    </submittedName>
</protein>
<dbReference type="InterPro" id="IPR001123">
    <property type="entry name" value="LeuE-type"/>
</dbReference>
<sequence>MIESWFFVLAMLAVLLIPGPTNALLATAAHSQGLSKTFWLIPMEWLGYAYGISFWAVFIHLADPVWPALLLILHITSVLYVFWMAFRLWKTTHLQQFSQNHRNIRPRQLFFSTLKNPKSLLFAAGIFPAETWNSPENFLMVLAAFTLILIPAASFWMFFGRALLTGSMKKIKADHLYKGSAMLLILCMLPVVFRFF</sequence>
<evidence type="ECO:0000256" key="4">
    <source>
        <dbReference type="ARBA" id="ARBA00022989"/>
    </source>
</evidence>
<dbReference type="Proteomes" id="UP000020595">
    <property type="component" value="Unassembled WGS sequence"/>
</dbReference>
<feature type="transmembrane region" description="Helical" evidence="6">
    <location>
        <begin position="38"/>
        <end position="58"/>
    </location>
</feature>
<dbReference type="AlphaFoldDB" id="A0A009HH94"/>
<evidence type="ECO:0000256" key="2">
    <source>
        <dbReference type="ARBA" id="ARBA00022475"/>
    </source>
</evidence>